<dbReference type="PANTHER" id="PTHR43333:SF1">
    <property type="entry name" value="D-ISOMER SPECIFIC 2-HYDROXYACID DEHYDROGENASE NAD-BINDING DOMAIN-CONTAINING PROTEIN"/>
    <property type="match status" value="1"/>
</dbReference>
<name>A0A841Q0C7_9BACL</name>
<dbReference type="Gene3D" id="3.40.50.720">
    <property type="entry name" value="NAD(P)-binding Rossmann-like Domain"/>
    <property type="match status" value="2"/>
</dbReference>
<comment type="caution">
    <text evidence="7">The sequence shown here is derived from an EMBL/GenBank/DDBJ whole genome shotgun (WGS) entry which is preliminary data.</text>
</comment>
<dbReference type="InterPro" id="IPR006140">
    <property type="entry name" value="D-isomer_DH_NAD-bd"/>
</dbReference>
<accession>A0A841Q0C7</accession>
<dbReference type="EMBL" id="JACHHJ010000004">
    <property type="protein sequence ID" value="MBB6450625.1"/>
    <property type="molecule type" value="Genomic_DNA"/>
</dbReference>
<keyword evidence="3" id="KW-0520">NAD</keyword>
<dbReference type="Pfam" id="PF00389">
    <property type="entry name" value="2-Hacid_dh"/>
    <property type="match status" value="1"/>
</dbReference>
<evidence type="ECO:0000313" key="7">
    <source>
        <dbReference type="EMBL" id="MBB6450625.1"/>
    </source>
</evidence>
<feature type="domain" description="D-isomer specific 2-hydroxyacid dehydrogenase catalytic" evidence="5">
    <location>
        <begin position="3"/>
        <end position="299"/>
    </location>
</feature>
<evidence type="ECO:0000256" key="4">
    <source>
        <dbReference type="RuleBase" id="RU003719"/>
    </source>
</evidence>
<sequence length="315" mass="35575">MRVVFTSKIEPSLKEDLERSFPELHLHYHETPESAKADLKKADILFTYGGGLKGGVLEEAQNLQWMMVASAGLDDLPMDWIQKQDLLVTNARGVHQIQMSEFTLHAMLDHARSALSFRKNQDRNIWEKLQVHELYGKSVGILGAGAIGTEIARKSHAFGMEVWGMNSDGRNVENFDYMVSKENLDELLSASDYVINVLPSTPQTDNLIDRSFLDTMKNEGVLINIGRGNTVKEKDLQAALEQGEISHAYLDVFKEEPLPDHHPFWSMEEITITPHVAGDSPYYQARVMPIFKHNLQVFLSGKGQYQNVVDISEGY</sequence>
<evidence type="ECO:0000256" key="2">
    <source>
        <dbReference type="ARBA" id="ARBA00023002"/>
    </source>
</evidence>
<evidence type="ECO:0000259" key="5">
    <source>
        <dbReference type="Pfam" id="PF00389"/>
    </source>
</evidence>
<protein>
    <submittedName>
        <fullName evidence="7">Phosphoglycerate dehydrogenase-like enzyme</fullName>
    </submittedName>
</protein>
<dbReference type="InterPro" id="IPR006139">
    <property type="entry name" value="D-isomer_2_OHA_DH_cat_dom"/>
</dbReference>
<dbReference type="SUPFAM" id="SSF52283">
    <property type="entry name" value="Formate/glycerate dehydrogenase catalytic domain-like"/>
    <property type="match status" value="1"/>
</dbReference>
<dbReference type="PANTHER" id="PTHR43333">
    <property type="entry name" value="2-HACID_DH_C DOMAIN-CONTAINING PROTEIN"/>
    <property type="match status" value="1"/>
</dbReference>
<dbReference type="RefSeq" id="WP_184404709.1">
    <property type="nucleotide sequence ID" value="NZ_JACHHJ010000004.1"/>
</dbReference>
<evidence type="ECO:0000256" key="1">
    <source>
        <dbReference type="ARBA" id="ARBA00005854"/>
    </source>
</evidence>
<evidence type="ECO:0000313" key="8">
    <source>
        <dbReference type="Proteomes" id="UP000568839"/>
    </source>
</evidence>
<dbReference type="GO" id="GO:0016616">
    <property type="term" value="F:oxidoreductase activity, acting on the CH-OH group of donors, NAD or NADP as acceptor"/>
    <property type="evidence" value="ECO:0007669"/>
    <property type="project" value="InterPro"/>
</dbReference>
<keyword evidence="8" id="KW-1185">Reference proteome</keyword>
<dbReference type="Pfam" id="PF02826">
    <property type="entry name" value="2-Hacid_dh_C"/>
    <property type="match status" value="1"/>
</dbReference>
<dbReference type="GO" id="GO:0051287">
    <property type="term" value="F:NAD binding"/>
    <property type="evidence" value="ECO:0007669"/>
    <property type="project" value="InterPro"/>
</dbReference>
<dbReference type="Proteomes" id="UP000568839">
    <property type="component" value="Unassembled WGS sequence"/>
</dbReference>
<keyword evidence="2 4" id="KW-0560">Oxidoreductase</keyword>
<comment type="similarity">
    <text evidence="1 4">Belongs to the D-isomer specific 2-hydroxyacid dehydrogenase family.</text>
</comment>
<dbReference type="SUPFAM" id="SSF51735">
    <property type="entry name" value="NAD(P)-binding Rossmann-fold domains"/>
    <property type="match status" value="1"/>
</dbReference>
<reference evidence="7 8" key="1">
    <citation type="submission" date="2020-08" db="EMBL/GenBank/DDBJ databases">
        <title>Genomic Encyclopedia of Type Strains, Phase IV (KMG-IV): sequencing the most valuable type-strain genomes for metagenomic binning, comparative biology and taxonomic classification.</title>
        <authorList>
            <person name="Goeker M."/>
        </authorList>
    </citation>
    <scope>NUCLEOTIDE SEQUENCE [LARGE SCALE GENOMIC DNA]</scope>
    <source>
        <strain evidence="7 8">DSM 21769</strain>
    </source>
</reference>
<gene>
    <name evidence="7" type="ORF">HNR44_002615</name>
</gene>
<evidence type="ECO:0000256" key="3">
    <source>
        <dbReference type="ARBA" id="ARBA00023027"/>
    </source>
</evidence>
<feature type="domain" description="D-isomer specific 2-hydroxyacid dehydrogenase NAD-binding" evidence="6">
    <location>
        <begin position="105"/>
        <end position="277"/>
    </location>
</feature>
<dbReference type="AlphaFoldDB" id="A0A841Q0C7"/>
<dbReference type="CDD" id="cd05300">
    <property type="entry name" value="2-Hacid_dh_1"/>
    <property type="match status" value="1"/>
</dbReference>
<dbReference type="InterPro" id="IPR036291">
    <property type="entry name" value="NAD(P)-bd_dom_sf"/>
</dbReference>
<proteinExistence type="inferred from homology"/>
<dbReference type="FunFam" id="3.40.50.720:FF:000363">
    <property type="entry name" value="D-isomer specific 2-hydroxyacid dehydrogenase"/>
    <property type="match status" value="1"/>
</dbReference>
<organism evidence="7 8">
    <name type="scientific">Geomicrobium halophilum</name>
    <dbReference type="NCBI Taxonomy" id="549000"/>
    <lineage>
        <taxon>Bacteria</taxon>
        <taxon>Bacillati</taxon>
        <taxon>Bacillota</taxon>
        <taxon>Bacilli</taxon>
        <taxon>Bacillales</taxon>
        <taxon>Geomicrobium</taxon>
    </lineage>
</organism>
<evidence type="ECO:0000259" key="6">
    <source>
        <dbReference type="Pfam" id="PF02826"/>
    </source>
</evidence>